<name>A0ACC1SKG5_9HYPO</name>
<protein>
    <submittedName>
        <fullName evidence="1">Uncharacterized protein</fullName>
    </submittedName>
</protein>
<reference evidence="1" key="1">
    <citation type="submission" date="2022-08" db="EMBL/GenBank/DDBJ databases">
        <title>Genome Sequence of Fusarium decemcellulare.</title>
        <authorList>
            <person name="Buettner E."/>
        </authorList>
    </citation>
    <scope>NUCLEOTIDE SEQUENCE</scope>
    <source>
        <strain evidence="1">Babe19</strain>
    </source>
</reference>
<dbReference type="EMBL" id="JANRMS010000339">
    <property type="protein sequence ID" value="KAJ3541656.1"/>
    <property type="molecule type" value="Genomic_DNA"/>
</dbReference>
<dbReference type="Proteomes" id="UP001148629">
    <property type="component" value="Unassembled WGS sequence"/>
</dbReference>
<proteinExistence type="predicted"/>
<evidence type="ECO:0000313" key="2">
    <source>
        <dbReference type="Proteomes" id="UP001148629"/>
    </source>
</evidence>
<sequence length="816" mass="92079">MVSDDLPAYPYQSLAAVATETTETPPRLSFMIRALKLKPSTEPTAPLRCEIVHIDITDSDGYESISSSVSGGKETMVKITPSLDEALRAFRLPDKARTLWADAVCINQKDNEERTLQVSRMGYIYAYASSVLVWLGTGEDVLPCINFLWGLSSSGHEHCATTKHANKVVKYELKRAFKHTEIDPIVRFFDLPWFKRRWIIQEAVLASKCVYRYGSYEIARHAFGHALYILALSDLPFDRRVLSRITNIDTLASEHENRSSLSTYGQRSILDLLVRFNDASGADHRDRIFALSALADDFGNPPWTNESAPDQELLVLKADYQASINDLYFDFATQMLLHKDHLEILQCAGAFRPFFDIGPLLGELNWPSWVPDWRDPMNFTPFLNVPWFRAGGDRVDSAPIMRDRVCQLTGVVAGTIDVIHHLVDRLTGSKKGRSPLIQFCDSIGMFGRYHTGEYVWQALGVTLTADHALNSTIRKRYAQHSPNRYPWGKLMKKNARTRDSQVLLDWWTQFREQEDASWAPSFPGNISTEKQTLTEEKVQQIVQDHQPSLQQDGPKSAFFKPPDACKLWAPASTHAPSKTHIRVDDEDLPYFFMMMDDYKRGPRRDLPKKRGELPVVERMSTADDMLAGMEMLDITVTKKRGGRFWNKGAIEPILEDLDIAPLTSGCPTLPGHENEDLQSDPEDDDKASFDGTQRPEATEEDPSLSSKNLAKANDQLYRDVDGEWRVQNGGLIWLDPHVRNTERYERTVQQTLRGRSLLITTDGLLGVGPRGMEEGDTIAVLHGARTPLILRQAETADSWIIVGGLLRTRVDEGGSA</sequence>
<organism evidence="1 2">
    <name type="scientific">Fusarium decemcellulare</name>
    <dbReference type="NCBI Taxonomy" id="57161"/>
    <lineage>
        <taxon>Eukaryota</taxon>
        <taxon>Fungi</taxon>
        <taxon>Dikarya</taxon>
        <taxon>Ascomycota</taxon>
        <taxon>Pezizomycotina</taxon>
        <taxon>Sordariomycetes</taxon>
        <taxon>Hypocreomycetidae</taxon>
        <taxon>Hypocreales</taxon>
        <taxon>Nectriaceae</taxon>
        <taxon>Fusarium</taxon>
        <taxon>Fusarium decemcellulare species complex</taxon>
    </lineage>
</organism>
<accession>A0ACC1SKG5</accession>
<keyword evidence="2" id="KW-1185">Reference proteome</keyword>
<gene>
    <name evidence="1" type="ORF">NM208_g4502</name>
</gene>
<evidence type="ECO:0000313" key="1">
    <source>
        <dbReference type="EMBL" id="KAJ3541656.1"/>
    </source>
</evidence>
<comment type="caution">
    <text evidence="1">The sequence shown here is derived from an EMBL/GenBank/DDBJ whole genome shotgun (WGS) entry which is preliminary data.</text>
</comment>